<feature type="transmembrane region" description="Helical" evidence="1">
    <location>
        <begin position="216"/>
        <end position="235"/>
    </location>
</feature>
<dbReference type="Pfam" id="PF25231">
    <property type="entry name" value="DUF7847"/>
    <property type="match status" value="1"/>
</dbReference>
<feature type="transmembrane region" description="Helical" evidence="1">
    <location>
        <begin position="247"/>
        <end position="272"/>
    </location>
</feature>
<evidence type="ECO:0000313" key="4">
    <source>
        <dbReference type="Proteomes" id="UP001597092"/>
    </source>
</evidence>
<dbReference type="AlphaFoldDB" id="A0ABD6DU92"/>
<keyword evidence="1" id="KW-1133">Transmembrane helix</keyword>
<dbReference type="Proteomes" id="UP001597092">
    <property type="component" value="Unassembled WGS sequence"/>
</dbReference>
<dbReference type="InterPro" id="IPR057169">
    <property type="entry name" value="DUF7847"/>
</dbReference>
<feature type="transmembrane region" description="Helical" evidence="1">
    <location>
        <begin position="123"/>
        <end position="152"/>
    </location>
</feature>
<keyword evidence="1" id="KW-0812">Transmembrane</keyword>
<feature type="domain" description="DUF7847" evidence="2">
    <location>
        <begin position="31"/>
        <end position="263"/>
    </location>
</feature>
<protein>
    <recommendedName>
        <fullName evidence="2">DUF7847 domain-containing protein</fullName>
    </recommendedName>
</protein>
<reference evidence="3 4" key="1">
    <citation type="journal article" date="2019" name="Int. J. Syst. Evol. Microbiol.">
        <title>The Global Catalogue of Microorganisms (GCM) 10K type strain sequencing project: providing services to taxonomists for standard genome sequencing and annotation.</title>
        <authorList>
            <consortium name="The Broad Institute Genomics Platform"/>
            <consortium name="The Broad Institute Genome Sequencing Center for Infectious Disease"/>
            <person name="Wu L."/>
            <person name="Ma J."/>
        </authorList>
    </citation>
    <scope>NUCLEOTIDE SEQUENCE [LARGE SCALE GENOMIC DNA]</scope>
    <source>
        <strain evidence="3 4">CGMCC 1.10387</strain>
    </source>
</reference>
<gene>
    <name evidence="3" type="ORF">ACFSAS_04565</name>
</gene>
<proteinExistence type="predicted"/>
<evidence type="ECO:0000313" key="3">
    <source>
        <dbReference type="EMBL" id="MFD1684879.1"/>
    </source>
</evidence>
<feature type="transmembrane region" description="Helical" evidence="1">
    <location>
        <begin position="82"/>
        <end position="102"/>
    </location>
</feature>
<feature type="transmembrane region" description="Helical" evidence="1">
    <location>
        <begin position="164"/>
        <end position="186"/>
    </location>
</feature>
<sequence>MPPTIRARADTDGCGCLECRDIETVTTRRTVLDALLWSVRLFRSHPSVVALGVVVVLARRLLEANGIHGLPTPAVGGLEAVTTFAFVVLLRAYVATIAAGELTGTPVTVRGGLRRSLARVPAFIGMGVLILLAMLTVPFVLSLPLFALLAITGGAPIETFGFPLVAAVGGISFAVPFLFLLFRFWFAPEACVVGRYGPIESLRISWRITTNYRAKLLLIVLLALGSALSVFVVGASPDGGLVTVGPLFEALSASLGEFLSLLWASAYAHLYVQGVVDV</sequence>
<evidence type="ECO:0000256" key="1">
    <source>
        <dbReference type="SAM" id="Phobius"/>
    </source>
</evidence>
<accession>A0ABD6DU92</accession>
<dbReference type="RefSeq" id="WP_256307646.1">
    <property type="nucleotide sequence ID" value="NZ_JANHAW010000002.1"/>
</dbReference>
<comment type="caution">
    <text evidence="3">The sequence shown here is derived from an EMBL/GenBank/DDBJ whole genome shotgun (WGS) entry which is preliminary data.</text>
</comment>
<name>A0ABD6DU92_9EURY</name>
<evidence type="ECO:0000259" key="2">
    <source>
        <dbReference type="Pfam" id="PF25231"/>
    </source>
</evidence>
<keyword evidence="1" id="KW-0472">Membrane</keyword>
<feature type="transmembrane region" description="Helical" evidence="1">
    <location>
        <begin position="45"/>
        <end position="62"/>
    </location>
</feature>
<dbReference type="EMBL" id="JBHUDP010000001">
    <property type="protein sequence ID" value="MFD1684879.1"/>
    <property type="molecule type" value="Genomic_DNA"/>
</dbReference>
<organism evidence="3 4">
    <name type="scientific">Halobellus litoreus</name>
    <dbReference type="NCBI Taxonomy" id="755310"/>
    <lineage>
        <taxon>Archaea</taxon>
        <taxon>Methanobacteriati</taxon>
        <taxon>Methanobacteriota</taxon>
        <taxon>Stenosarchaea group</taxon>
        <taxon>Halobacteria</taxon>
        <taxon>Halobacteriales</taxon>
        <taxon>Haloferacaceae</taxon>
        <taxon>Halobellus</taxon>
    </lineage>
</organism>
<keyword evidence="4" id="KW-1185">Reference proteome</keyword>